<dbReference type="AlphaFoldDB" id="A0A433QIU5"/>
<comment type="caution">
    <text evidence="2">The sequence shown here is derived from an EMBL/GenBank/DDBJ whole genome shotgun (WGS) entry which is preliminary data.</text>
</comment>
<evidence type="ECO:0000313" key="3">
    <source>
        <dbReference type="Proteomes" id="UP000274822"/>
    </source>
</evidence>
<dbReference type="PROSITE" id="PS50943">
    <property type="entry name" value="HTH_CROC1"/>
    <property type="match status" value="1"/>
</dbReference>
<dbReference type="EMBL" id="RBNJ01005116">
    <property type="protein sequence ID" value="RUS29481.1"/>
    <property type="molecule type" value="Genomic_DNA"/>
</dbReference>
<dbReference type="PANTHER" id="PTHR37015:SF2">
    <property type="entry name" value="REVERSE TRANSCRIPTASE DOMAIN-CONTAINING PROTEIN"/>
    <property type="match status" value="1"/>
</dbReference>
<reference evidence="2 3" key="1">
    <citation type="journal article" date="2018" name="New Phytol.">
        <title>Phylogenomics of Endogonaceae and evolution of mycorrhizas within Mucoromycota.</title>
        <authorList>
            <person name="Chang Y."/>
            <person name="Desiro A."/>
            <person name="Na H."/>
            <person name="Sandor L."/>
            <person name="Lipzen A."/>
            <person name="Clum A."/>
            <person name="Barry K."/>
            <person name="Grigoriev I.V."/>
            <person name="Martin F.M."/>
            <person name="Stajich J.E."/>
            <person name="Smith M.E."/>
            <person name="Bonito G."/>
            <person name="Spatafora J.W."/>
        </authorList>
    </citation>
    <scope>NUCLEOTIDE SEQUENCE [LARGE SCALE GENOMIC DNA]</scope>
    <source>
        <strain evidence="2 3">AD002</strain>
    </source>
</reference>
<accession>A0A433QIU5</accession>
<gene>
    <name evidence="2" type="ORF">BC938DRAFT_480613</name>
</gene>
<feature type="domain" description="HTH cro/C1-type" evidence="1">
    <location>
        <begin position="429"/>
        <end position="454"/>
    </location>
</feature>
<evidence type="ECO:0000313" key="2">
    <source>
        <dbReference type="EMBL" id="RUS29481.1"/>
    </source>
</evidence>
<evidence type="ECO:0000259" key="1">
    <source>
        <dbReference type="PROSITE" id="PS50943"/>
    </source>
</evidence>
<sequence length="862" mass="98669">MVKTHSTGTLISSLQAVTNIKLREHAKQQKKLQDHYADVWSRAATENDLLSKVNILYDGIKEVKEHHPYISNLETLLLQGVTGPTVLQGWLNRLEKEIKRGQLRLSQSHVFGSILQEWLRFQQKNIIHQNKDDDPDQNELAGEDIVPETPSTENAQELRAFQDFLQVLTVAHAPSEYDLEMIDQVLCENKESALNVLRATVSSFMNDGAINAVSKSELGFAIDALCAAGYLLEKDDKEELRKLKSDDMSMNEYAGTLSILIKDFKEWDYVRVESEESPEAEMIQELIIKKYRNNKWRAIVPDQDILRSLFLQIVGVRWSVAIKSALKTYWDAVFDSLPDGVILQRDSVLQQRKTYLENTFFLASLPSSNTADIIATGYEDESEDHVNGDLGVRPTTLGQKVLNLLCAEFKVNRLAYPGEGLTVVSADVENNTSSISHAVVLKIMEVIGVNEDWLAFFARVITPQVYIPTTDVMGVRGRVLRTLRRGLPMRQTMSKLFNEVVLFVVDVKVRQSTEKSIDKRFALNDHVQLIRVVDDMILFHKDKDMVINGWKALQSIMPALGLRLNKEKCGSCIVNKHEEPDGLQTELPQKDIIYGMLRLQRDGQWIIDEETWKQMHERLGQRIKNARSVLSKVNVYNGYIRYLFYKVCEPSWALGKSHLDHVYEHFASLQQNLVEPGQSVVEYFRKEIAARFLKDTQGMVLDCMLFWPIMAGGLAIKNPLLELSIALLTMKRRGEPKIYEAWDPIVFSENEKELILGPLNSSKLGDYYSRLLQDLVSQEPESNSQYDMLLNDFNERGLRLYGRKSANEWDYGSSFNLGTYWKWIICNYSEELLENFGHVEFMTAQVVPVSLILAIRREDTLE</sequence>
<organism evidence="2 3">
    <name type="scientific">Jimgerdemannia flammicorona</name>
    <dbReference type="NCBI Taxonomy" id="994334"/>
    <lineage>
        <taxon>Eukaryota</taxon>
        <taxon>Fungi</taxon>
        <taxon>Fungi incertae sedis</taxon>
        <taxon>Mucoromycota</taxon>
        <taxon>Mucoromycotina</taxon>
        <taxon>Endogonomycetes</taxon>
        <taxon>Endogonales</taxon>
        <taxon>Endogonaceae</taxon>
        <taxon>Jimgerdemannia</taxon>
    </lineage>
</organism>
<dbReference type="PANTHER" id="PTHR37015">
    <property type="entry name" value="REVERSE TRANSCRIPTASE DOMAIN-CONTAINING PROTEIN"/>
    <property type="match status" value="1"/>
</dbReference>
<protein>
    <recommendedName>
        <fullName evidence="1">HTH cro/C1-type domain-containing protein</fullName>
    </recommendedName>
</protein>
<proteinExistence type="predicted"/>
<name>A0A433QIU5_9FUNG</name>
<dbReference type="InterPro" id="IPR001387">
    <property type="entry name" value="Cro/C1-type_HTH"/>
</dbReference>
<dbReference type="Proteomes" id="UP000274822">
    <property type="component" value="Unassembled WGS sequence"/>
</dbReference>
<keyword evidence="3" id="KW-1185">Reference proteome</keyword>